<dbReference type="OrthoDB" id="9101320at2"/>
<dbReference type="InterPro" id="IPR025419">
    <property type="entry name" value="DUF4142"/>
</dbReference>
<organism evidence="3 4">
    <name type="scientific">Aureimonas ureilytica</name>
    <dbReference type="NCBI Taxonomy" id="401562"/>
    <lineage>
        <taxon>Bacteria</taxon>
        <taxon>Pseudomonadati</taxon>
        <taxon>Pseudomonadota</taxon>
        <taxon>Alphaproteobacteria</taxon>
        <taxon>Hyphomicrobiales</taxon>
        <taxon>Aurantimonadaceae</taxon>
        <taxon>Aureimonas</taxon>
    </lineage>
</organism>
<dbReference type="InterPro" id="IPR012347">
    <property type="entry name" value="Ferritin-like"/>
</dbReference>
<reference evidence="3 4" key="1">
    <citation type="journal article" date="2016" name="Front. Microbiol.">
        <title>Genomic Resource of Rice Seed Associated Bacteria.</title>
        <authorList>
            <person name="Midha S."/>
            <person name="Bansal K."/>
            <person name="Sharma S."/>
            <person name="Kumar N."/>
            <person name="Patil P.P."/>
            <person name="Chaudhry V."/>
            <person name="Patil P.B."/>
        </authorList>
    </citation>
    <scope>NUCLEOTIDE SEQUENCE [LARGE SCALE GENOMIC DNA]</scope>
    <source>
        <strain evidence="3 4">NS226</strain>
    </source>
</reference>
<dbReference type="PANTHER" id="PTHR38593:SF1">
    <property type="entry name" value="BLR2558 PROTEIN"/>
    <property type="match status" value="1"/>
</dbReference>
<name>A0A175R761_9HYPH</name>
<evidence type="ECO:0000313" key="4">
    <source>
        <dbReference type="Proteomes" id="UP000078272"/>
    </source>
</evidence>
<feature type="signal peptide" evidence="1">
    <location>
        <begin position="1"/>
        <end position="22"/>
    </location>
</feature>
<dbReference type="RefSeq" id="WP_058635891.1">
    <property type="nucleotide sequence ID" value="NZ_LDPZ01000038.1"/>
</dbReference>
<protein>
    <recommendedName>
        <fullName evidence="2">DUF4142 domain-containing protein</fullName>
    </recommendedName>
</protein>
<evidence type="ECO:0000256" key="1">
    <source>
        <dbReference type="SAM" id="SignalP"/>
    </source>
</evidence>
<dbReference type="PANTHER" id="PTHR38593">
    <property type="entry name" value="BLR2558 PROTEIN"/>
    <property type="match status" value="1"/>
</dbReference>
<sequence>MKKTIAVMALSALFAMPIAAQAQQAVTPATGTPTKMKAATTQGDFVTMAVSSNMFEIESSRLALEKSGNADVKRFAQQMIDDHTKAGADLQAALAAGPKSDMPNRLDPKHERMLEELRAASGTQFNALYMQQQQAAHEEAIGLFQGYSMNGEAGPVKEFAAKTLPTLEMHQQMLGKVKAS</sequence>
<feature type="domain" description="DUF4142" evidence="2">
    <location>
        <begin position="42"/>
        <end position="174"/>
    </location>
</feature>
<evidence type="ECO:0000313" key="3">
    <source>
        <dbReference type="EMBL" id="KTQ89613.1"/>
    </source>
</evidence>
<comment type="caution">
    <text evidence="3">The sequence shown here is derived from an EMBL/GenBank/DDBJ whole genome shotgun (WGS) entry which is preliminary data.</text>
</comment>
<dbReference type="PATRIC" id="fig|401562.3.peg.3040"/>
<keyword evidence="1" id="KW-0732">Signal</keyword>
<dbReference type="STRING" id="401562.NS365_03670"/>
<proteinExistence type="predicted"/>
<dbReference type="Gene3D" id="1.20.1260.10">
    <property type="match status" value="1"/>
</dbReference>
<dbReference type="EMBL" id="LDPZ01000038">
    <property type="protein sequence ID" value="KTQ89613.1"/>
    <property type="molecule type" value="Genomic_DNA"/>
</dbReference>
<evidence type="ECO:0000259" key="2">
    <source>
        <dbReference type="Pfam" id="PF13628"/>
    </source>
</evidence>
<dbReference type="Pfam" id="PF13628">
    <property type="entry name" value="DUF4142"/>
    <property type="match status" value="1"/>
</dbReference>
<dbReference type="Proteomes" id="UP000078272">
    <property type="component" value="Unassembled WGS sequence"/>
</dbReference>
<feature type="chain" id="PRO_5008041746" description="DUF4142 domain-containing protein" evidence="1">
    <location>
        <begin position="23"/>
        <end position="180"/>
    </location>
</feature>
<gene>
    <name evidence="3" type="ORF">NS226_16560</name>
</gene>
<accession>A0A175R761</accession>
<dbReference type="AlphaFoldDB" id="A0A175R761"/>